<evidence type="ECO:0000313" key="1">
    <source>
        <dbReference type="Proteomes" id="UP000050794"/>
    </source>
</evidence>
<accession>A0A183V0H0</accession>
<protein>
    <submittedName>
        <fullName evidence="2">CIA30 domain-containing protein</fullName>
    </submittedName>
</protein>
<reference evidence="2" key="1">
    <citation type="submission" date="2016-06" db="UniProtKB">
        <authorList>
            <consortium name="WormBaseParasite"/>
        </authorList>
    </citation>
    <scope>IDENTIFICATION</scope>
</reference>
<dbReference type="AlphaFoldDB" id="A0A183V0H0"/>
<proteinExistence type="predicted"/>
<sequence>LRSTHCHNNQPIMFMVSPANAVPLYTTYNDFEATSSQCEIDAMFDEMNIGDDLMCSPTSEKSFDGLSRSFRLKRSVCSLKGVNSQGCDIDRKNQCLVEAKQIEIDFASIASKSFMVRISAPNGEVSRLLEFTTYGSTDNFSPKMDGCGHGMWTFEVLQEHGSQIIAVASETMYLDGVGSLFFTVGDDFAPRLSSQEFLRLPSASRCCGRQRLLEQSA</sequence>
<dbReference type="WBParaSite" id="TCNE_0001424001-mRNA-1">
    <property type="protein sequence ID" value="TCNE_0001424001-mRNA-1"/>
    <property type="gene ID" value="TCNE_0001424001"/>
</dbReference>
<name>A0A183V0H0_TOXCA</name>
<organism evidence="1 2">
    <name type="scientific">Toxocara canis</name>
    <name type="common">Canine roundworm</name>
    <dbReference type="NCBI Taxonomy" id="6265"/>
    <lineage>
        <taxon>Eukaryota</taxon>
        <taxon>Metazoa</taxon>
        <taxon>Ecdysozoa</taxon>
        <taxon>Nematoda</taxon>
        <taxon>Chromadorea</taxon>
        <taxon>Rhabditida</taxon>
        <taxon>Spirurina</taxon>
        <taxon>Ascaridomorpha</taxon>
        <taxon>Ascaridoidea</taxon>
        <taxon>Toxocaridae</taxon>
        <taxon>Toxocara</taxon>
    </lineage>
</organism>
<evidence type="ECO:0000313" key="2">
    <source>
        <dbReference type="WBParaSite" id="TCNE_0001424001-mRNA-1"/>
    </source>
</evidence>
<dbReference type="Proteomes" id="UP000050794">
    <property type="component" value="Unassembled WGS sequence"/>
</dbReference>
<keyword evidence="1" id="KW-1185">Reference proteome</keyword>